<evidence type="ECO:0000313" key="2">
    <source>
        <dbReference type="Proteomes" id="UP001328107"/>
    </source>
</evidence>
<dbReference type="EMBL" id="BTRK01000004">
    <property type="protein sequence ID" value="GMR47867.1"/>
    <property type="molecule type" value="Genomic_DNA"/>
</dbReference>
<reference evidence="2" key="1">
    <citation type="submission" date="2022-10" db="EMBL/GenBank/DDBJ databases">
        <title>Genome assembly of Pristionchus species.</title>
        <authorList>
            <person name="Yoshida K."/>
            <person name="Sommer R.J."/>
        </authorList>
    </citation>
    <scope>NUCLEOTIDE SEQUENCE [LARGE SCALE GENOMIC DNA]</scope>
    <source>
        <strain evidence="2">RS5460</strain>
    </source>
</reference>
<proteinExistence type="predicted"/>
<name>A0AAN5CNW2_9BILA</name>
<protein>
    <submittedName>
        <fullName evidence="1">Uncharacterized protein</fullName>
    </submittedName>
</protein>
<evidence type="ECO:0000313" key="1">
    <source>
        <dbReference type="EMBL" id="GMR47867.1"/>
    </source>
</evidence>
<feature type="non-terminal residue" evidence="1">
    <location>
        <position position="69"/>
    </location>
</feature>
<gene>
    <name evidence="1" type="ORF">PMAYCL1PPCAC_18062</name>
</gene>
<dbReference type="AlphaFoldDB" id="A0AAN5CNW2"/>
<feature type="non-terminal residue" evidence="1">
    <location>
        <position position="1"/>
    </location>
</feature>
<keyword evidence="2" id="KW-1185">Reference proteome</keyword>
<comment type="caution">
    <text evidence="1">The sequence shown here is derived from an EMBL/GenBank/DDBJ whole genome shotgun (WGS) entry which is preliminary data.</text>
</comment>
<dbReference type="Proteomes" id="UP001328107">
    <property type="component" value="Unassembled WGS sequence"/>
</dbReference>
<sequence length="69" mass="7750">YSPSFHETNLAFMLNSVQSMGNHNGSPSLRRRLESSSNNLFTLCVQCTGRFIQNDDLRTSHESSRNGDS</sequence>
<organism evidence="1 2">
    <name type="scientific">Pristionchus mayeri</name>
    <dbReference type="NCBI Taxonomy" id="1317129"/>
    <lineage>
        <taxon>Eukaryota</taxon>
        <taxon>Metazoa</taxon>
        <taxon>Ecdysozoa</taxon>
        <taxon>Nematoda</taxon>
        <taxon>Chromadorea</taxon>
        <taxon>Rhabditida</taxon>
        <taxon>Rhabditina</taxon>
        <taxon>Diplogasteromorpha</taxon>
        <taxon>Diplogasteroidea</taxon>
        <taxon>Neodiplogasteridae</taxon>
        <taxon>Pristionchus</taxon>
    </lineage>
</organism>
<accession>A0AAN5CNW2</accession>